<feature type="compositionally biased region" description="Polar residues" evidence="2">
    <location>
        <begin position="133"/>
        <end position="142"/>
    </location>
</feature>
<dbReference type="Pfam" id="PF00643">
    <property type="entry name" value="zf-B_box"/>
    <property type="match status" value="1"/>
</dbReference>
<evidence type="ECO:0000256" key="1">
    <source>
        <dbReference type="PROSITE-ProRule" id="PRU00024"/>
    </source>
</evidence>
<feature type="compositionally biased region" description="Basic and acidic residues" evidence="2">
    <location>
        <begin position="285"/>
        <end position="297"/>
    </location>
</feature>
<feature type="compositionally biased region" description="Polar residues" evidence="2">
    <location>
        <begin position="150"/>
        <end position="165"/>
    </location>
</feature>
<feature type="domain" description="B box-type" evidence="3">
    <location>
        <begin position="466"/>
        <end position="509"/>
    </location>
</feature>
<name>A0A8J5K956_HOMAM</name>
<proteinExistence type="predicted"/>
<feature type="non-terminal residue" evidence="4">
    <location>
        <position position="906"/>
    </location>
</feature>
<keyword evidence="1" id="KW-0863">Zinc-finger</keyword>
<protein>
    <submittedName>
        <fullName evidence="4">Sperm acrosomal protein-1-like 3</fullName>
    </submittedName>
</protein>
<feature type="region of interest" description="Disordered" evidence="2">
    <location>
        <begin position="265"/>
        <end position="297"/>
    </location>
</feature>
<feature type="compositionally biased region" description="Polar residues" evidence="2">
    <location>
        <begin position="391"/>
        <end position="410"/>
    </location>
</feature>
<dbReference type="Gene3D" id="3.30.160.60">
    <property type="entry name" value="Classic Zinc Finger"/>
    <property type="match status" value="1"/>
</dbReference>
<dbReference type="EMBL" id="JAHLQT010015640">
    <property type="protein sequence ID" value="KAG7169604.1"/>
    <property type="molecule type" value="Genomic_DNA"/>
</dbReference>
<dbReference type="InterPro" id="IPR000315">
    <property type="entry name" value="Znf_B-box"/>
</dbReference>
<sequence length="906" mass="101088">RPADEEVTLRRPVDEEVTLRRPADEEVTLRRPADEEVTLRRPADEEVTLRRPVDEEVTLRRPAAEEVTLRRPAAEEVTLRPAAEEVTLRRPAAEEVTLRRPVGEEFLPLKQIINEEPIVNFRNGEFQDCGLTSEHSSTTETRPTFAETHSAPTNSMTKESVTGTQPKPDEDTAVSLPGPAGEDEPNSMTPIAMKTNAEANSGRAADEGGEFVTLRNHELEKVNVTDFSLDEIEHKAPVTLRTGSLTNNREVLSTNECKRKYRKVIQPAKPARSKRTADKSLPGRANDKTCQRTPGDDENCRFQKLSPCESQNKGVLNVPLEMTPGCETTKATRPSPQDDEKQVSDMNRILASLSELEDNSSQPINHQCEDIRSSKASQAVDDLRVLHKPPIQSTTDRSTLGSPGSLTQFNKIGGYPKKRVTAPAPPNSGTNTPLTSDPHNYSSQDNAPNKPPRESLNEQYLRSLELDQDPCPEHRAALNFYCTKCRMVICRDCTVVAHQQQEAHRVLDTPDALATLRTEAVTLLRHYSLIKSIHDMLNQIYYKYIKYSSPNYKNESITSRLRLVDGEFLERVVKEAEIVVATGRNLKTVRELVKKWEEHQHDWDDLVFLSLRNTLLTNFTAAKDKVYLRLGDWVMPTPWVHLSHLLQHCLGDSAPPSRHVLQVLPSTRSKSPTPGSGMSCGGATDLVFPRNARHVVLSDLIPYIILNPDIRYFIQISDHNDLDVTLIVVPAKEHSQDYLKNRLRNATKSPASLRKVGYAPAEDSFTLVEKQMMMGGRCKTRLIASYMPSSTSGTSFQKVVKVSFRDVKVVDGGLGLPAAKGGVKRGDVVVDQDSNGYPVLCVAVRDVGDIPALRLGRVTYGLDGLTCLVEAEDTKRTENTGFRKKILATVRREEEAVYQVTFGIDL</sequence>
<evidence type="ECO:0000256" key="2">
    <source>
        <dbReference type="SAM" id="MobiDB-lite"/>
    </source>
</evidence>
<keyword evidence="1" id="KW-0862">Zinc</keyword>
<organism evidence="4 5">
    <name type="scientific">Homarus americanus</name>
    <name type="common">American lobster</name>
    <dbReference type="NCBI Taxonomy" id="6706"/>
    <lineage>
        <taxon>Eukaryota</taxon>
        <taxon>Metazoa</taxon>
        <taxon>Ecdysozoa</taxon>
        <taxon>Arthropoda</taxon>
        <taxon>Crustacea</taxon>
        <taxon>Multicrustacea</taxon>
        <taxon>Malacostraca</taxon>
        <taxon>Eumalacostraca</taxon>
        <taxon>Eucarida</taxon>
        <taxon>Decapoda</taxon>
        <taxon>Pleocyemata</taxon>
        <taxon>Astacidea</taxon>
        <taxon>Nephropoidea</taxon>
        <taxon>Nephropidae</taxon>
        <taxon>Homarus</taxon>
    </lineage>
</organism>
<gene>
    <name evidence="4" type="primary">Spaca1-L3</name>
    <name evidence="4" type="ORF">Hamer_G013200</name>
</gene>
<dbReference type="AlphaFoldDB" id="A0A8J5K956"/>
<evidence type="ECO:0000259" key="3">
    <source>
        <dbReference type="PROSITE" id="PS50119"/>
    </source>
</evidence>
<feature type="region of interest" description="Disordered" evidence="2">
    <location>
        <begin position="324"/>
        <end position="343"/>
    </location>
</feature>
<dbReference type="GO" id="GO:0008270">
    <property type="term" value="F:zinc ion binding"/>
    <property type="evidence" value="ECO:0007669"/>
    <property type="project" value="UniProtKB-KW"/>
</dbReference>
<feature type="region of interest" description="Disordered" evidence="2">
    <location>
        <begin position="130"/>
        <end position="189"/>
    </location>
</feature>
<feature type="region of interest" description="Disordered" evidence="2">
    <location>
        <begin position="1"/>
        <end position="46"/>
    </location>
</feature>
<dbReference type="SUPFAM" id="SSF57845">
    <property type="entry name" value="B-box zinc-binding domain"/>
    <property type="match status" value="1"/>
</dbReference>
<feature type="region of interest" description="Disordered" evidence="2">
    <location>
        <begin position="386"/>
        <end position="454"/>
    </location>
</feature>
<evidence type="ECO:0000313" key="5">
    <source>
        <dbReference type="Proteomes" id="UP000747542"/>
    </source>
</evidence>
<feature type="compositionally biased region" description="Polar residues" evidence="2">
    <location>
        <begin position="427"/>
        <end position="447"/>
    </location>
</feature>
<keyword evidence="1" id="KW-0479">Metal-binding</keyword>
<dbReference type="SMART" id="SM00336">
    <property type="entry name" value="BBOX"/>
    <property type="match status" value="1"/>
</dbReference>
<comment type="caution">
    <text evidence="4">The sequence shown here is derived from an EMBL/GenBank/DDBJ whole genome shotgun (WGS) entry which is preliminary data.</text>
</comment>
<accession>A0A8J5K956</accession>
<dbReference type="PROSITE" id="PS50119">
    <property type="entry name" value="ZF_BBOX"/>
    <property type="match status" value="1"/>
</dbReference>
<keyword evidence="5" id="KW-1185">Reference proteome</keyword>
<reference evidence="4" key="1">
    <citation type="journal article" date="2021" name="Sci. Adv.">
        <title>The American lobster genome reveals insights on longevity, neural, and immune adaptations.</title>
        <authorList>
            <person name="Polinski J.M."/>
            <person name="Zimin A.V."/>
            <person name="Clark K.F."/>
            <person name="Kohn A.B."/>
            <person name="Sadowski N."/>
            <person name="Timp W."/>
            <person name="Ptitsyn A."/>
            <person name="Khanna P."/>
            <person name="Romanova D.Y."/>
            <person name="Williams P."/>
            <person name="Greenwood S.J."/>
            <person name="Moroz L.L."/>
            <person name="Walt D.R."/>
            <person name="Bodnar A.G."/>
        </authorList>
    </citation>
    <scope>NUCLEOTIDE SEQUENCE</scope>
    <source>
        <strain evidence="4">GMGI-L3</strain>
    </source>
</reference>
<dbReference type="Proteomes" id="UP000747542">
    <property type="component" value="Unassembled WGS sequence"/>
</dbReference>
<evidence type="ECO:0000313" key="4">
    <source>
        <dbReference type="EMBL" id="KAG7169604.1"/>
    </source>
</evidence>